<dbReference type="GO" id="GO:0006351">
    <property type="term" value="P:DNA-templated transcription"/>
    <property type="evidence" value="ECO:0007669"/>
    <property type="project" value="UniProtKB-UniRule"/>
</dbReference>
<keyword evidence="4 7" id="KW-0548">Nucleotidyltransferase</keyword>
<comment type="function">
    <text evidence="4">DNA-dependent RNA polymerase (RNAP) catalyzes the transcription of DNA into RNA using the four ribonucleoside triphosphates as substrates.</text>
</comment>
<dbReference type="Pfam" id="PF01000">
    <property type="entry name" value="RNA_pol_A_bac"/>
    <property type="match status" value="1"/>
</dbReference>
<accession>A0A832ZU99</accession>
<feature type="coiled-coil region" evidence="5">
    <location>
        <begin position="189"/>
        <end position="216"/>
    </location>
</feature>
<feature type="domain" description="DNA-directed RNA polymerase RpoA/D/Rpb3-type" evidence="6">
    <location>
        <begin position="16"/>
        <end position="209"/>
    </location>
</feature>
<dbReference type="Gene3D" id="3.30.1360.10">
    <property type="entry name" value="RNA polymerase, RBP11-like subunit"/>
    <property type="match status" value="1"/>
</dbReference>
<comment type="subunit">
    <text evidence="4">Part of the RNA polymerase complex.</text>
</comment>
<evidence type="ECO:0000256" key="3">
    <source>
        <dbReference type="ARBA" id="ARBA00025804"/>
    </source>
</evidence>
<reference evidence="7" key="1">
    <citation type="journal article" date="2020" name="ISME J.">
        <title>Gammaproteobacteria mediating utilization of methyl-, sulfur- and petroleum organic compounds in deep ocean hydrothermal plumes.</title>
        <authorList>
            <person name="Zhou Z."/>
            <person name="Liu Y."/>
            <person name="Pan J."/>
            <person name="Cron B.R."/>
            <person name="Toner B.M."/>
            <person name="Anantharaman K."/>
            <person name="Breier J.A."/>
            <person name="Dick G.J."/>
            <person name="Li M."/>
        </authorList>
    </citation>
    <scope>NUCLEOTIDE SEQUENCE</scope>
    <source>
        <strain evidence="7">SZUA-1515</strain>
    </source>
</reference>
<dbReference type="NCBIfam" id="NF001988">
    <property type="entry name" value="PRK00783.1"/>
    <property type="match status" value="1"/>
</dbReference>
<evidence type="ECO:0000256" key="1">
    <source>
        <dbReference type="ARBA" id="ARBA00022478"/>
    </source>
</evidence>
<dbReference type="Gene3D" id="2.170.120.12">
    <property type="entry name" value="DNA-directed RNA polymerase, insert domain"/>
    <property type="match status" value="1"/>
</dbReference>
<evidence type="ECO:0000256" key="2">
    <source>
        <dbReference type="ARBA" id="ARBA00023163"/>
    </source>
</evidence>
<evidence type="ECO:0000313" key="7">
    <source>
        <dbReference type="EMBL" id="HIQ28931.1"/>
    </source>
</evidence>
<dbReference type="EC" id="2.7.7.6" evidence="4"/>
<keyword evidence="5" id="KW-0175">Coiled coil</keyword>
<dbReference type="PANTHER" id="PTHR11800">
    <property type="entry name" value="DNA-DIRECTED RNA POLYMERASE"/>
    <property type="match status" value="1"/>
</dbReference>
<comment type="similarity">
    <text evidence="3 4">Belongs to the archaeal Rpo3/eukaryotic RPB3 RNA polymerase subunit family.</text>
</comment>
<proteinExistence type="inferred from homology"/>
<evidence type="ECO:0000259" key="6">
    <source>
        <dbReference type="SMART" id="SM00662"/>
    </source>
</evidence>
<dbReference type="SMART" id="SM00662">
    <property type="entry name" value="RPOLD"/>
    <property type="match status" value="1"/>
</dbReference>
<evidence type="ECO:0000313" key="8">
    <source>
        <dbReference type="Proteomes" id="UP000608579"/>
    </source>
</evidence>
<dbReference type="GO" id="GO:0046983">
    <property type="term" value="F:protein dimerization activity"/>
    <property type="evidence" value="ECO:0007669"/>
    <property type="project" value="InterPro"/>
</dbReference>
<dbReference type="InterPro" id="IPR001514">
    <property type="entry name" value="DNA-dir_RNA_pol_30-40kDasu_CS"/>
</dbReference>
<name>A0A832ZU99_CALS0</name>
<keyword evidence="1 4" id="KW-0240">DNA-directed RNA polymerase</keyword>
<organism evidence="7 8">
    <name type="scientific">Caldiarchaeum subterraneum</name>
    <dbReference type="NCBI Taxonomy" id="311458"/>
    <lineage>
        <taxon>Archaea</taxon>
        <taxon>Nitrososphaerota</taxon>
        <taxon>Candidatus Caldarchaeales</taxon>
        <taxon>Candidatus Caldarchaeaceae</taxon>
        <taxon>Candidatus Caldarchaeum</taxon>
    </lineage>
</organism>
<keyword evidence="2 4" id="KW-0804">Transcription</keyword>
<dbReference type="InterPro" id="IPR036643">
    <property type="entry name" value="RNApol_insert_sf"/>
</dbReference>
<dbReference type="AlphaFoldDB" id="A0A832ZU99"/>
<dbReference type="GO" id="GO:0005737">
    <property type="term" value="C:cytoplasm"/>
    <property type="evidence" value="ECO:0007669"/>
    <property type="project" value="UniProtKB-SubCell"/>
</dbReference>
<dbReference type="GO" id="GO:0000428">
    <property type="term" value="C:DNA-directed RNA polymerase complex"/>
    <property type="evidence" value="ECO:0007669"/>
    <property type="project" value="UniProtKB-KW"/>
</dbReference>
<dbReference type="GO" id="GO:0003677">
    <property type="term" value="F:DNA binding"/>
    <property type="evidence" value="ECO:0007669"/>
    <property type="project" value="UniProtKB-UniRule"/>
</dbReference>
<dbReference type="EMBL" id="DQVM01000001">
    <property type="protein sequence ID" value="HIQ28931.1"/>
    <property type="molecule type" value="Genomic_DNA"/>
</dbReference>
<dbReference type="Pfam" id="PF01193">
    <property type="entry name" value="RNA_pol_L"/>
    <property type="match status" value="1"/>
</dbReference>
<comment type="caution">
    <text evidence="7">The sequence shown here is derived from an EMBL/GenBank/DDBJ whole genome shotgun (WGS) entry which is preliminary data.</text>
</comment>
<dbReference type="PROSITE" id="PS00446">
    <property type="entry name" value="RNA_POL_D_30KD"/>
    <property type="match status" value="1"/>
</dbReference>
<gene>
    <name evidence="4" type="primary">rpo3</name>
    <name evidence="4" type="synonym">rpoD</name>
    <name evidence="7" type="ORF">EYH45_00025</name>
</gene>
<sequence length="219" mass="24484">MGLQLVRVVDEGGDSWVRLELSDGLPTPVANALRRAIINEVPTMAVEEVLVIENSSAMPNEILAHRISLIPFVSDIDNYSLPEECTCGSKLGCERCVVRFVLRAAADTDTVTVYSRDISPEKPDIKVAPVSGDFPIITLAPGQRVELELYVRLGKGRKHAKWQSGIATLYEENGRRYLYVESFGFLPARRMVKEAVKIINQQVKELEQKLEEVMKNAEE</sequence>
<dbReference type="InterPro" id="IPR036603">
    <property type="entry name" value="RBP11-like"/>
</dbReference>
<dbReference type="GO" id="GO:0003899">
    <property type="term" value="F:DNA-directed RNA polymerase activity"/>
    <property type="evidence" value="ECO:0007669"/>
    <property type="project" value="UniProtKB-UniRule"/>
</dbReference>
<evidence type="ECO:0000256" key="4">
    <source>
        <dbReference type="HAMAP-Rule" id="MF_00320"/>
    </source>
</evidence>
<dbReference type="SUPFAM" id="SSF55257">
    <property type="entry name" value="RBP11-like subunits of RNA polymerase"/>
    <property type="match status" value="1"/>
</dbReference>
<keyword evidence="4 7" id="KW-0808">Transferase</keyword>
<protein>
    <recommendedName>
        <fullName evidence="4">DNA-directed RNA polymerase subunit Rpo3</fullName>
        <ecNumber evidence="4">2.7.7.6</ecNumber>
    </recommendedName>
    <alternativeName>
        <fullName evidence="4">DNA-directed RNA polymerase subunit D</fullName>
    </alternativeName>
</protein>
<dbReference type="InterPro" id="IPR050518">
    <property type="entry name" value="Rpo3/RPB3_RNA_Pol_subunit"/>
</dbReference>
<dbReference type="InterPro" id="IPR011263">
    <property type="entry name" value="DNA-dir_RNA_pol_RpoA/D/Rpb3"/>
</dbReference>
<comment type="catalytic activity">
    <reaction evidence="4">
        <text>RNA(n) + a ribonucleoside 5'-triphosphate = RNA(n+1) + diphosphate</text>
        <dbReference type="Rhea" id="RHEA:21248"/>
        <dbReference type="Rhea" id="RHEA-COMP:14527"/>
        <dbReference type="Rhea" id="RHEA-COMP:17342"/>
        <dbReference type="ChEBI" id="CHEBI:33019"/>
        <dbReference type="ChEBI" id="CHEBI:61557"/>
        <dbReference type="ChEBI" id="CHEBI:140395"/>
        <dbReference type="EC" id="2.7.7.6"/>
    </reaction>
</comment>
<comment type="subcellular location">
    <subcellularLocation>
        <location evidence="4">Cytoplasm</location>
    </subcellularLocation>
</comment>
<dbReference type="SUPFAM" id="SSF56553">
    <property type="entry name" value="Insert subdomain of RNA polymerase alpha subunit"/>
    <property type="match status" value="1"/>
</dbReference>
<dbReference type="PANTHER" id="PTHR11800:SF2">
    <property type="entry name" value="DNA-DIRECTED RNA POLYMERASE II SUBUNIT RPB3"/>
    <property type="match status" value="1"/>
</dbReference>
<dbReference type="InterPro" id="IPR011262">
    <property type="entry name" value="DNA-dir_RNA_pol_insert"/>
</dbReference>
<evidence type="ECO:0000256" key="5">
    <source>
        <dbReference type="SAM" id="Coils"/>
    </source>
</evidence>
<dbReference type="Proteomes" id="UP000608579">
    <property type="component" value="Unassembled WGS sequence"/>
</dbReference>
<keyword evidence="4" id="KW-0963">Cytoplasm</keyword>
<dbReference type="InterPro" id="IPR022842">
    <property type="entry name" value="RNAP_Rpo3/Rpb3/RPAC1"/>
</dbReference>
<comment type="caution">
    <text evidence="4">Lacks conserved residue(s) required for the propagation of feature annotation.</text>
</comment>
<dbReference type="HAMAP" id="MF_00320">
    <property type="entry name" value="RNApol_arch_Rpo3"/>
    <property type="match status" value="1"/>
</dbReference>